<dbReference type="PANTHER" id="PTHR24198:SF165">
    <property type="entry name" value="ANKYRIN REPEAT-CONTAINING PROTEIN-RELATED"/>
    <property type="match status" value="1"/>
</dbReference>
<feature type="repeat" description="ANK" evidence="3">
    <location>
        <begin position="313"/>
        <end position="345"/>
    </location>
</feature>
<reference evidence="4" key="2">
    <citation type="submission" date="2017-05" db="UniProtKB">
        <authorList>
            <consortium name="EnsemblMetazoa"/>
        </authorList>
    </citation>
    <scope>IDENTIFICATION</scope>
</reference>
<feature type="repeat" description="ANK" evidence="3">
    <location>
        <begin position="206"/>
        <end position="232"/>
    </location>
</feature>
<evidence type="ECO:0000256" key="1">
    <source>
        <dbReference type="ARBA" id="ARBA00022737"/>
    </source>
</evidence>
<dbReference type="PROSITE" id="PS50297">
    <property type="entry name" value="ANK_REP_REGION"/>
    <property type="match status" value="3"/>
</dbReference>
<protein>
    <submittedName>
        <fullName evidence="4">Uncharacterized protein</fullName>
    </submittedName>
</protein>
<dbReference type="InterPro" id="IPR036770">
    <property type="entry name" value="Ankyrin_rpt-contain_sf"/>
</dbReference>
<feature type="repeat" description="ANK" evidence="3">
    <location>
        <begin position="346"/>
        <end position="378"/>
    </location>
</feature>
<dbReference type="EnsemblMetazoa" id="XM_020000066.1">
    <property type="protein sequence ID" value="XP_019855625.1"/>
    <property type="gene ID" value="LOC109584351"/>
</dbReference>
<proteinExistence type="predicted"/>
<keyword evidence="5" id="KW-1185">Reference proteome</keyword>
<evidence type="ECO:0000313" key="4">
    <source>
        <dbReference type="EnsemblMetazoa" id="Aqu2.1.23954_001"/>
    </source>
</evidence>
<dbReference type="InterPro" id="IPR002110">
    <property type="entry name" value="Ankyrin_rpt"/>
</dbReference>
<name>A0A1X7U8Y2_AMPQE</name>
<dbReference type="Gene3D" id="1.25.40.20">
    <property type="entry name" value="Ankyrin repeat-containing domain"/>
    <property type="match status" value="3"/>
</dbReference>
<dbReference type="STRING" id="400682.A0A1X7U8Y2"/>
<dbReference type="SUPFAM" id="SSF48403">
    <property type="entry name" value="Ankyrin repeat"/>
    <property type="match status" value="3"/>
</dbReference>
<gene>
    <name evidence="4" type="primary">109584351</name>
</gene>
<accession>A0A1X7U8Y2</accession>
<keyword evidence="2 3" id="KW-0040">ANK repeat</keyword>
<dbReference type="GO" id="GO:0005737">
    <property type="term" value="C:cytoplasm"/>
    <property type="evidence" value="ECO:0007669"/>
    <property type="project" value="TreeGrafter"/>
</dbReference>
<dbReference type="Pfam" id="PF12796">
    <property type="entry name" value="Ank_2"/>
    <property type="match status" value="2"/>
</dbReference>
<organism evidence="4">
    <name type="scientific">Amphimedon queenslandica</name>
    <name type="common">Sponge</name>
    <dbReference type="NCBI Taxonomy" id="400682"/>
    <lineage>
        <taxon>Eukaryota</taxon>
        <taxon>Metazoa</taxon>
        <taxon>Porifera</taxon>
        <taxon>Demospongiae</taxon>
        <taxon>Heteroscleromorpha</taxon>
        <taxon>Haplosclerida</taxon>
        <taxon>Niphatidae</taxon>
        <taxon>Amphimedon</taxon>
    </lineage>
</organism>
<dbReference type="EnsemblMetazoa" id="Aqu2.1.23954_001">
    <property type="protein sequence ID" value="Aqu2.1.23954_001"/>
    <property type="gene ID" value="Aqu2.1.23954"/>
</dbReference>
<dbReference type="PROSITE" id="PS50088">
    <property type="entry name" value="ANK_REPEAT"/>
    <property type="match status" value="6"/>
</dbReference>
<feature type="repeat" description="ANK" evidence="3">
    <location>
        <begin position="379"/>
        <end position="403"/>
    </location>
</feature>
<feature type="repeat" description="ANK" evidence="3">
    <location>
        <begin position="166"/>
        <end position="204"/>
    </location>
</feature>
<evidence type="ECO:0000313" key="5">
    <source>
        <dbReference type="Proteomes" id="UP000007879"/>
    </source>
</evidence>
<keyword evidence="1" id="KW-0677">Repeat</keyword>
<evidence type="ECO:0000256" key="3">
    <source>
        <dbReference type="PROSITE-ProRule" id="PRU00023"/>
    </source>
</evidence>
<dbReference type="KEGG" id="aqu:109584351"/>
<dbReference type="Proteomes" id="UP000007879">
    <property type="component" value="Unassembled WGS sequence"/>
</dbReference>
<dbReference type="Pfam" id="PF00023">
    <property type="entry name" value="Ank"/>
    <property type="match status" value="1"/>
</dbReference>
<dbReference type="InParanoid" id="A0A1X7U8Y2"/>
<dbReference type="SMART" id="SM00248">
    <property type="entry name" value="ANK"/>
    <property type="match status" value="15"/>
</dbReference>
<dbReference type="PANTHER" id="PTHR24198">
    <property type="entry name" value="ANKYRIN REPEAT AND PROTEIN KINASE DOMAIN-CONTAINING PROTEIN"/>
    <property type="match status" value="1"/>
</dbReference>
<dbReference type="PRINTS" id="PR01415">
    <property type="entry name" value="ANKYRIN"/>
</dbReference>
<feature type="repeat" description="ANK" evidence="3">
    <location>
        <begin position="1015"/>
        <end position="1047"/>
    </location>
</feature>
<reference evidence="5" key="1">
    <citation type="journal article" date="2010" name="Nature">
        <title>The Amphimedon queenslandica genome and the evolution of animal complexity.</title>
        <authorList>
            <person name="Srivastava M."/>
            <person name="Simakov O."/>
            <person name="Chapman J."/>
            <person name="Fahey B."/>
            <person name="Gauthier M.E."/>
            <person name="Mitros T."/>
            <person name="Richards G.S."/>
            <person name="Conaco C."/>
            <person name="Dacre M."/>
            <person name="Hellsten U."/>
            <person name="Larroux C."/>
            <person name="Putnam N.H."/>
            <person name="Stanke M."/>
            <person name="Adamska M."/>
            <person name="Darling A."/>
            <person name="Degnan S.M."/>
            <person name="Oakley T.H."/>
            <person name="Plachetzki D.C."/>
            <person name="Zhai Y."/>
            <person name="Adamski M."/>
            <person name="Calcino A."/>
            <person name="Cummins S.F."/>
            <person name="Goodstein D.M."/>
            <person name="Harris C."/>
            <person name="Jackson D.J."/>
            <person name="Leys S.P."/>
            <person name="Shu S."/>
            <person name="Woodcroft B.J."/>
            <person name="Vervoort M."/>
            <person name="Kosik K.S."/>
            <person name="Manning G."/>
            <person name="Degnan B.M."/>
            <person name="Rokhsar D.S."/>
        </authorList>
    </citation>
    <scope>NUCLEOTIDE SEQUENCE [LARGE SCALE GENOMIC DNA]</scope>
</reference>
<evidence type="ECO:0000256" key="2">
    <source>
        <dbReference type="ARBA" id="ARBA00023043"/>
    </source>
</evidence>
<sequence length="1831" mass="203918">MSLLSHIREAVANNQPDKLRSLLLQSSLPNPEEESKNKNEGVCVSSPLDSSLQLAVNLIIRRQETESTATEATTVDSGNFECVSLLLEHGASLSSLSKDGLKGGNVFGLEELFELSLYLSSSPSLSHLPLPVLSGPLRQAIKEGDIKLLESILSKNDKISNYRDSMGLTPLHYLSMYTTEERPLLLDVGKLLLEHGAKPNLASRTDLSTPLHYACHHGNTAIVDLLLRESIDPESLLLCQDSLGRTCTHVAIYNDHWDLVSALVQSYRDLLASAECVVDHKGYNISGALFYARSSSSLPLSHHLLTPCLSKVEADYCLHDAVAVGNDEMVEHAMEGGADVNVFDFCQQSPLILASKLGHHSICKQLLSKGANPSLSDNSGWTPLHYAAANGHKQVIEALLESGDEKGESLDLYPVTNTGSTPLELSLLRGRIEVARVILSSTKREVFNGDWMNLLSLAASLDDLSIIKDIVHLFCPQQWAKSLGNWINIPITSPHRDGDKKEPEWSCLKVLTELPSPPTLFLKDILSPKSAQEKFKKHREFLASSGHCQFVDHHIFNSEEKRKSRKKRKPFMSCSSITKRKSSPIHAMLSAGNIPGLMYLIKEMRKGNGFSLFLETKDVTGVSGATLLSKPLTEGLMSADHKLESEILQALEKEYPLPGVSIGWGLLHLLIIKLSSKVVEGKTPLEKWPELLITKKASNFVPSIKHNQLSKLNEAMRLASAILESEDIAVFFPIFSNRFCSLIFTAAINGVDTKFLKLLLAKGNKSLPSSTPLYFNWFNRNPQKFAVTEAIMRRHYKQAEVILDEVSLSDMFSALPPRLIEESSEVSSVHSLEEDEDDIVTDVDVSDSCFFIRTCQAIHYLSASGGLGFKLALRLLNEMPENYLNSFILSYKSTRCLYLSLHSTEGKDLGVFLFEKLLNYLVKLVQSNKKEYDMKRLLPVVERYATPNCKWSFDRFDLFHSLVTFLLAVSTNDPLLHEICGRGYTELVKLVFLLTDKGKEGEEERRMLATNKMDSNYAPIYFAASGGHVEIVQFLLEQGATLDPAHYDLYHPLLAVLAYFNNVSIGFQRNGYRTCSCLKLDNNVSLFSSGYYWSSKTFLYPAHCEKLVSLVLPDLDQCNQLVQPLQYVLALVNLHHLDLSHFAKLLEIFPAAILSRVTHDEMSVSLKNENILLSDYVVSALRHLQSHPSPKLCQKFVLDLVSSLSPSNPQFAAKYFYWDVVCSSIPSRSPRLVNDEVTACKWGEILSIAVRHGETQVVQHIMIELNNKIKQDDKVDVNTLQQVTVALCKSKMFLEFKEKLFSLSLPDEVVLAGLLTAARFGNFPALDSLADFRERVFAENFNTILTAGAKAGHNEIIIYLSSKQDYTQCLPGFEGKDKSLSFWTAVLEAAVKGDKTVIAFLAIGSLLQSGSSTNSLMSWSGFPRIVDSCCWWGLGAVLEGMNIEDSNVYLLQMEEHGNVTPFESAVQRGHYALLASILRGFPRLESVQGMKEISRLLIFDNPHTRDGSKFQTLIHGLGRGWWREVMRASEVISQKSKQDEDETDLALYVRPDLFCFRGNENQSTLFLDAVECNIQVVVNSYIHCWGKSAGTIMKAIASYGDLVRAGVHSHSPDLLQYLLQRFFDSNNTVEVGECLGAAISDALSQCDVQMLQVMHKYKMLLGVSTIKYEYNLLHLLAIYAKDSVEVTEYILSLGFEPALLKEKDCNGQTPCECALSIGNYYTAGKIASAMRENGLPLPPSIAEMAVLANGWFSGFMKINEKEERDKDETDFLLPAKGASLREARTLKEYYSSTRKYNQRAAGVLLEASLGEFSSENNTKAKNRKKSLTAAT</sequence>